<dbReference type="GO" id="GO:0000917">
    <property type="term" value="P:division septum assembly"/>
    <property type="evidence" value="ECO:0007669"/>
    <property type="project" value="UniProtKB-KW"/>
</dbReference>
<protein>
    <recommendedName>
        <fullName evidence="6">Probable septum site-determining protein MinC</fullName>
    </recommendedName>
</protein>
<keyword evidence="4 6" id="KW-0131">Cell cycle</keyword>
<feature type="domain" description="Septum formation inhibitor MinC N-terminal" evidence="8">
    <location>
        <begin position="13"/>
        <end position="80"/>
    </location>
</feature>
<evidence type="ECO:0000256" key="4">
    <source>
        <dbReference type="ARBA" id="ARBA00023306"/>
    </source>
</evidence>
<accession>A0A249DXM9</accession>
<evidence type="ECO:0000256" key="6">
    <source>
        <dbReference type="HAMAP-Rule" id="MF_00267"/>
    </source>
</evidence>
<dbReference type="SUPFAM" id="SSF63848">
    <property type="entry name" value="Cell-division inhibitor MinC, C-terminal domain"/>
    <property type="match status" value="1"/>
</dbReference>
<dbReference type="InterPro" id="IPR036145">
    <property type="entry name" value="MinC_C_sf"/>
</dbReference>
<dbReference type="GO" id="GO:0051302">
    <property type="term" value="P:regulation of cell division"/>
    <property type="evidence" value="ECO:0007669"/>
    <property type="project" value="InterPro"/>
</dbReference>
<evidence type="ECO:0000313" key="9">
    <source>
        <dbReference type="EMBL" id="ASX26201.1"/>
    </source>
</evidence>
<feature type="domain" description="Septum formation inhibitor MinC C-terminal" evidence="7">
    <location>
        <begin position="130"/>
        <end position="229"/>
    </location>
</feature>
<evidence type="ECO:0000256" key="2">
    <source>
        <dbReference type="ARBA" id="ARBA00022618"/>
    </source>
</evidence>
<dbReference type="HAMAP" id="MF_00267">
    <property type="entry name" value="MinC"/>
    <property type="match status" value="1"/>
</dbReference>
<sequence length="237" mass="26039">MSKPLIKLLESSIELKGCSFTLTVIHLLDSRPELIRHALQKKIEQAPDFLESAPVVINISALSKEANWHEIHKAVISTGLKLVGISGCKDKNQKQALVALGLPFMNEGKTQQWISKKEPSPKKDFSKTQIIHSLVRSGQQIYARNSDLVVINNVSAGAELLADGNIHVYGIMGGRALAGASGDIESQIFLTHCAAELIAIAGEYVSHDHISPEYLGQAVHLRLLNKTLIFRRFDSIF</sequence>
<reference evidence="9 10" key="2">
    <citation type="submission" date="2017-09" db="EMBL/GenBank/DDBJ databases">
        <title>The genome of whitefly Bemisia tabaci, a global crop pest, provides novel insights into virus transmission, host adaptation and insecticide resistance.</title>
        <authorList>
            <person name="Kaur N."/>
            <person name="Kliot A."/>
            <person name="Pinheiro P.V."/>
            <person name="Luan J."/>
            <person name="Zheng Y."/>
            <person name="Liu W."/>
            <person name="Sun H."/>
            <person name="Yang X."/>
            <person name="Xu Y."/>
            <person name="Luo Y."/>
            <person name="Kruse A."/>
            <person name="Fisher T.W."/>
            <person name="Nelson D.R."/>
            <person name="Elimelech M."/>
            <person name="MacCoss M."/>
            <person name="Johnson R."/>
            <person name="Cohen E."/>
            <person name="Hunter W.B."/>
            <person name="Brown J.K."/>
            <person name="Jander G."/>
            <person name="Cilia M."/>
            <person name="Douglas A.E."/>
            <person name="Ghanim M."/>
            <person name="Simmons A.M."/>
            <person name="Wintermantel W.M."/>
            <person name="Ling K.-S."/>
            <person name="Fei Z."/>
        </authorList>
    </citation>
    <scope>NUCLEOTIDE SEQUENCE [LARGE SCALE GENOMIC DNA]</scope>
    <source>
        <strain evidence="9 10">MEAM1</strain>
    </source>
</reference>
<dbReference type="Pfam" id="PF05209">
    <property type="entry name" value="MinC_N"/>
    <property type="match status" value="1"/>
</dbReference>
<dbReference type="EMBL" id="CP016303">
    <property type="protein sequence ID" value="ASX26201.1"/>
    <property type="molecule type" value="Genomic_DNA"/>
</dbReference>
<dbReference type="InterPro" id="IPR013033">
    <property type="entry name" value="MinC"/>
</dbReference>
<dbReference type="NCBIfam" id="TIGR01222">
    <property type="entry name" value="minC"/>
    <property type="match status" value="1"/>
</dbReference>
<evidence type="ECO:0000256" key="5">
    <source>
        <dbReference type="ARBA" id="ARBA00025606"/>
    </source>
</evidence>
<dbReference type="Gene3D" id="3.30.70.260">
    <property type="match status" value="1"/>
</dbReference>
<gene>
    <name evidence="6" type="primary">minC</name>
    <name evidence="9" type="ORF">BA171_03665</name>
</gene>
<evidence type="ECO:0000313" key="10">
    <source>
        <dbReference type="Proteomes" id="UP000216438"/>
    </source>
</evidence>
<dbReference type="InterPro" id="IPR016098">
    <property type="entry name" value="CAP/MinC_C"/>
</dbReference>
<evidence type="ECO:0000259" key="7">
    <source>
        <dbReference type="Pfam" id="PF03775"/>
    </source>
</evidence>
<dbReference type="AlphaFoldDB" id="A0A249DXM9"/>
<dbReference type="RefSeq" id="WP_016857454.1">
    <property type="nucleotide sequence ID" value="NZ_CP016303.1"/>
</dbReference>
<dbReference type="GO" id="GO:0000902">
    <property type="term" value="P:cell morphogenesis"/>
    <property type="evidence" value="ECO:0007669"/>
    <property type="project" value="InterPro"/>
</dbReference>
<organism evidence="9 10">
    <name type="scientific">Candidatus Hamiltonella defensa</name>
    <name type="common">Bemisia tabaci</name>
    <dbReference type="NCBI Taxonomy" id="672795"/>
    <lineage>
        <taxon>Bacteria</taxon>
        <taxon>Pseudomonadati</taxon>
        <taxon>Pseudomonadota</taxon>
        <taxon>Gammaproteobacteria</taxon>
        <taxon>Enterobacterales</taxon>
        <taxon>Enterobacteriaceae</taxon>
        <taxon>aphid secondary symbionts</taxon>
        <taxon>Candidatus Williamhamiltonella</taxon>
    </lineage>
</organism>
<dbReference type="PANTHER" id="PTHR34108">
    <property type="entry name" value="SEPTUM SITE-DETERMINING PROTEIN MINC"/>
    <property type="match status" value="1"/>
</dbReference>
<evidence type="ECO:0000256" key="1">
    <source>
        <dbReference type="ARBA" id="ARBA00006291"/>
    </source>
</evidence>
<reference evidence="10" key="1">
    <citation type="submission" date="2016-06" db="EMBL/GenBank/DDBJ databases">
        <authorList>
            <person name="Chen W."/>
            <person name="Hasegawa D.K."/>
        </authorList>
    </citation>
    <scope>NUCLEOTIDE SEQUENCE [LARGE SCALE GENOMIC DNA]</scope>
    <source>
        <strain evidence="10">MEAM1</strain>
    </source>
</reference>
<evidence type="ECO:0000259" key="8">
    <source>
        <dbReference type="Pfam" id="PF05209"/>
    </source>
</evidence>
<comment type="similarity">
    <text evidence="1 6">Belongs to the MinC family.</text>
</comment>
<dbReference type="GO" id="GO:1901891">
    <property type="term" value="P:regulation of cell septum assembly"/>
    <property type="evidence" value="ECO:0007669"/>
    <property type="project" value="InterPro"/>
</dbReference>
<comment type="subunit">
    <text evidence="6">Interacts with MinD and FtsZ.</text>
</comment>
<dbReference type="PANTHER" id="PTHR34108:SF1">
    <property type="entry name" value="SEPTUM SITE-DETERMINING PROTEIN MINC"/>
    <property type="match status" value="1"/>
</dbReference>
<dbReference type="InterPro" id="IPR007874">
    <property type="entry name" value="MinC_N"/>
</dbReference>
<name>A0A249DXM9_9ENTR</name>
<dbReference type="Proteomes" id="UP000216438">
    <property type="component" value="Chromosome"/>
</dbReference>
<keyword evidence="2 6" id="KW-0132">Cell division</keyword>
<keyword evidence="3 6" id="KW-0717">Septation</keyword>
<comment type="function">
    <text evidence="5 6">Cell division inhibitor that blocks the formation of polar Z ring septums. Rapidly oscillates between the poles of the cell to destabilize FtsZ filaments that have formed before they mature into polar Z rings. Prevents FtsZ polymerization.</text>
</comment>
<dbReference type="Gene3D" id="2.160.20.70">
    <property type="match status" value="1"/>
</dbReference>
<dbReference type="Pfam" id="PF03775">
    <property type="entry name" value="MinC_C"/>
    <property type="match status" value="1"/>
</dbReference>
<dbReference type="InterPro" id="IPR005526">
    <property type="entry name" value="Septum_form_inhib_MinC_C"/>
</dbReference>
<evidence type="ECO:0000256" key="3">
    <source>
        <dbReference type="ARBA" id="ARBA00023210"/>
    </source>
</evidence>
<proteinExistence type="inferred from homology"/>
<dbReference type="OrthoDB" id="9794530at2"/>